<proteinExistence type="predicted"/>
<sequence length="875" mass="100284">PSNDTCQRSPEPPFCHTAGSFYQDLVECIIYEMPWIPVLKRTSKNETFRRMKQKLDQEGMPLLVSSLENCNANRKNCDNRRLHHASISCFYAQLAEHWASIPKLVVSQDLTDNDNPKPFWNFVKSKCKGTNKLISLKVGESVFTDDQGIADSMNSYFSSVFTVENYDNIPVLDYIVDDRLENIRCSVDEVGKLLLNLKVEKSPGPDNIPARILKVCATELAPSISLLLNKSFSMGILPIEWKAANITPIFKKGSKNSRENYRQISLTGIICKIGEKVVRSRVLEFWYRINILSENQFAYLKGKSTVTQLFSTVDDWVRSRNSGVPTDVIFLDLAKAFDSVPHERLILKLRSYGIEGSLLTWFRHFITGRKQRVVITGTFSEWSPVSSGTPQSTILGPILFLIYINDITDCILSKAKLYADDTKIYREIKDPVLDTHILQNDLNSLDEWAHTWQLKFNVEKCETMRLTHSNDMLKSSYTLGTSILRDTESFKDLGVTVSRDLTWSKHVCITVGLFRVFIRSSLRNLVLLILNIQIHIQIQYSPDAVFTLMFLTLPSCPGYTSTTRPTFHFPRTAFPSATITTSSTCTFRLSVFHFLLGTTYHSDTDRNHPSKYTVRKESSFNEQLWYLVEWRGMGRQSVIVTLLMNFFSTVSFDPFFFRDVSPLDRYAHTPKAPLEASAKTHKHSIRCCEAYRVISSNIGLLATSREYLLCAVAADEMFESWSDLKRHTKRVHTGERAFSCNHYATRNLLERLVVGNVRRRRPREQKGKELLNRHLRHALTKELPLLQSSTKDPNHSLKIPYYPHLTFLPNSTEIIGVLSVRDKAEAIECKIDPNNNRVFDSPFQIHNREDLDQESRAIVSLDCNEQTGLPYENKL</sequence>
<feature type="non-terminal residue" evidence="1">
    <location>
        <position position="875"/>
    </location>
</feature>
<keyword evidence="1" id="KW-0548">Nucleotidyltransferase</keyword>
<keyword evidence="1" id="KW-0695">RNA-directed DNA polymerase</keyword>
<dbReference type="SUPFAM" id="SSF56672">
    <property type="entry name" value="DNA/RNA polymerases"/>
    <property type="match status" value="1"/>
</dbReference>
<dbReference type="InterPro" id="IPR043502">
    <property type="entry name" value="DNA/RNA_pol_sf"/>
</dbReference>
<dbReference type="PROSITE" id="PS50878">
    <property type="entry name" value="RT_POL"/>
    <property type="match status" value="1"/>
</dbReference>
<gene>
    <name evidence="1" type="ORF">PACLA_8A051304</name>
</gene>
<evidence type="ECO:0000313" key="1">
    <source>
        <dbReference type="EMBL" id="CAB4024340.1"/>
    </source>
</evidence>
<dbReference type="CDD" id="cd01650">
    <property type="entry name" value="RT_nLTR_like"/>
    <property type="match status" value="1"/>
</dbReference>
<dbReference type="AlphaFoldDB" id="A0A6S7J5Q1"/>
<keyword evidence="2" id="KW-1185">Reference proteome</keyword>
<reference evidence="1" key="1">
    <citation type="submission" date="2020-04" db="EMBL/GenBank/DDBJ databases">
        <authorList>
            <person name="Alioto T."/>
            <person name="Alioto T."/>
            <person name="Gomez Garrido J."/>
        </authorList>
    </citation>
    <scope>NUCLEOTIDE SEQUENCE</scope>
    <source>
        <strain evidence="1">A484AB</strain>
    </source>
</reference>
<dbReference type="GO" id="GO:0003964">
    <property type="term" value="F:RNA-directed DNA polymerase activity"/>
    <property type="evidence" value="ECO:0007669"/>
    <property type="project" value="UniProtKB-KW"/>
</dbReference>
<evidence type="ECO:0000313" key="2">
    <source>
        <dbReference type="Proteomes" id="UP001152795"/>
    </source>
</evidence>
<dbReference type="InterPro" id="IPR000477">
    <property type="entry name" value="RT_dom"/>
</dbReference>
<accession>A0A6S7J5Q1</accession>
<keyword evidence="1" id="KW-0808">Transferase</keyword>
<feature type="non-terminal residue" evidence="1">
    <location>
        <position position="1"/>
    </location>
</feature>
<protein>
    <submittedName>
        <fullName evidence="1">RNA-directed DNA polymerase from mobile element jockey</fullName>
    </submittedName>
</protein>
<dbReference type="InterPro" id="IPR013087">
    <property type="entry name" value="Znf_C2H2_type"/>
</dbReference>
<dbReference type="OrthoDB" id="5985347at2759"/>
<comment type="caution">
    <text evidence="1">The sequence shown here is derived from an EMBL/GenBank/DDBJ whole genome shotgun (WGS) entry which is preliminary data.</text>
</comment>
<dbReference type="PANTHER" id="PTHR33332">
    <property type="entry name" value="REVERSE TRANSCRIPTASE DOMAIN-CONTAINING PROTEIN"/>
    <property type="match status" value="1"/>
</dbReference>
<name>A0A6S7J5Q1_PARCT</name>
<dbReference type="PROSITE" id="PS50157">
    <property type="entry name" value="ZINC_FINGER_C2H2_2"/>
    <property type="match status" value="1"/>
</dbReference>
<organism evidence="1 2">
    <name type="scientific">Paramuricea clavata</name>
    <name type="common">Red gorgonian</name>
    <name type="synonym">Violescent sea-whip</name>
    <dbReference type="NCBI Taxonomy" id="317549"/>
    <lineage>
        <taxon>Eukaryota</taxon>
        <taxon>Metazoa</taxon>
        <taxon>Cnidaria</taxon>
        <taxon>Anthozoa</taxon>
        <taxon>Octocorallia</taxon>
        <taxon>Malacalcyonacea</taxon>
        <taxon>Plexauridae</taxon>
        <taxon>Paramuricea</taxon>
    </lineage>
</organism>
<dbReference type="Proteomes" id="UP001152795">
    <property type="component" value="Unassembled WGS sequence"/>
</dbReference>
<dbReference type="Pfam" id="PF00078">
    <property type="entry name" value="RVT_1"/>
    <property type="match status" value="1"/>
</dbReference>
<dbReference type="EMBL" id="CACRXK020012974">
    <property type="protein sequence ID" value="CAB4024340.1"/>
    <property type="molecule type" value="Genomic_DNA"/>
</dbReference>